<reference evidence="1 2" key="1">
    <citation type="journal article" date="2013" name="PLoS Genet.">
        <title>The genome and development-dependent transcriptomes of Pyronema confluens: a window into fungal evolution.</title>
        <authorList>
            <person name="Traeger S."/>
            <person name="Altegoer F."/>
            <person name="Freitag M."/>
            <person name="Gabaldon T."/>
            <person name="Kempken F."/>
            <person name="Kumar A."/>
            <person name="Marcet-Houben M."/>
            <person name="Poggeler S."/>
            <person name="Stajich J.E."/>
            <person name="Nowrousian M."/>
        </authorList>
    </citation>
    <scope>NUCLEOTIDE SEQUENCE [LARGE SCALE GENOMIC DNA]</scope>
    <source>
        <strain evidence="2">CBS 100304</strain>
        <tissue evidence="1">Vegetative mycelium</tissue>
    </source>
</reference>
<accession>U4L8P0</accession>
<keyword evidence="2" id="KW-1185">Reference proteome</keyword>
<evidence type="ECO:0000313" key="1">
    <source>
        <dbReference type="EMBL" id="CCX09718.1"/>
    </source>
</evidence>
<protein>
    <submittedName>
        <fullName evidence="1">Uncharacterized protein</fullName>
    </submittedName>
</protein>
<gene>
    <name evidence="1" type="ORF">PCON_09311</name>
</gene>
<name>U4L8P0_PYROM</name>
<dbReference type="AlphaFoldDB" id="U4L8P0"/>
<evidence type="ECO:0000313" key="2">
    <source>
        <dbReference type="Proteomes" id="UP000018144"/>
    </source>
</evidence>
<dbReference type="EMBL" id="HF935493">
    <property type="protein sequence ID" value="CCX09718.1"/>
    <property type="molecule type" value="Genomic_DNA"/>
</dbReference>
<dbReference type="Proteomes" id="UP000018144">
    <property type="component" value="Unassembled WGS sequence"/>
</dbReference>
<sequence>MCRHSDTYRITSNDMISVFAVGTADALLTSWDTDLSFIWRAS</sequence>
<proteinExistence type="predicted"/>
<organism evidence="1 2">
    <name type="scientific">Pyronema omphalodes (strain CBS 100304)</name>
    <name type="common">Pyronema confluens</name>
    <dbReference type="NCBI Taxonomy" id="1076935"/>
    <lineage>
        <taxon>Eukaryota</taxon>
        <taxon>Fungi</taxon>
        <taxon>Dikarya</taxon>
        <taxon>Ascomycota</taxon>
        <taxon>Pezizomycotina</taxon>
        <taxon>Pezizomycetes</taxon>
        <taxon>Pezizales</taxon>
        <taxon>Pyronemataceae</taxon>
        <taxon>Pyronema</taxon>
    </lineage>
</organism>